<evidence type="ECO:0000313" key="1">
    <source>
        <dbReference type="EMBL" id="GAF78280.1"/>
    </source>
</evidence>
<sequence>HKFFVKHITGFLAPVYYDNSEKISTNAHFDFMKYWAYNSQKIIEDLGLVERIGDSMEFMGTHPPRMLGMSTLLSEVYRSAFIRTLQHFFDIDLIQIDMFHKYALATMPVELSIWNIKPNRAPGWWPKLQHETAKESYDNKIVGFAFPFDEVEQIINERQEFKILGINGTIEPKNGWTEGVLDTAIHLTGFAYRTIGPNAPDAKMLAQELFYRTFIFSVPRIVKRPLSILECSDKFLPSQEEPNKIDDLLIYPIIAPIRDFPINLWQWFRGYHPFMVLFKPVSDSNILSIENDRLCYYREGKLIARSLDWTQGIKERSDLEIPHGTYIEADARYL</sequence>
<name>X0TQ82_9ZZZZ</name>
<feature type="non-terminal residue" evidence="1">
    <location>
        <position position="1"/>
    </location>
</feature>
<feature type="non-terminal residue" evidence="1">
    <location>
        <position position="334"/>
    </location>
</feature>
<reference evidence="1" key="1">
    <citation type="journal article" date="2014" name="Front. Microbiol.">
        <title>High frequency of phylogenetically diverse reductive dehalogenase-homologous genes in deep subseafloor sedimentary metagenomes.</title>
        <authorList>
            <person name="Kawai M."/>
            <person name="Futagami T."/>
            <person name="Toyoda A."/>
            <person name="Takaki Y."/>
            <person name="Nishi S."/>
            <person name="Hori S."/>
            <person name="Arai W."/>
            <person name="Tsubouchi T."/>
            <person name="Morono Y."/>
            <person name="Uchiyama I."/>
            <person name="Ito T."/>
            <person name="Fujiyama A."/>
            <person name="Inagaki F."/>
            <person name="Takami H."/>
        </authorList>
    </citation>
    <scope>NUCLEOTIDE SEQUENCE</scope>
    <source>
        <strain evidence="1">Expedition CK06-06</strain>
    </source>
</reference>
<accession>X0TQ82</accession>
<organism evidence="1">
    <name type="scientific">marine sediment metagenome</name>
    <dbReference type="NCBI Taxonomy" id="412755"/>
    <lineage>
        <taxon>unclassified sequences</taxon>
        <taxon>metagenomes</taxon>
        <taxon>ecological metagenomes</taxon>
    </lineage>
</organism>
<dbReference type="AlphaFoldDB" id="X0TQ82"/>
<proteinExistence type="predicted"/>
<comment type="caution">
    <text evidence="1">The sequence shown here is derived from an EMBL/GenBank/DDBJ whole genome shotgun (WGS) entry which is preliminary data.</text>
</comment>
<dbReference type="EMBL" id="BARS01009696">
    <property type="protein sequence ID" value="GAF78280.1"/>
    <property type="molecule type" value="Genomic_DNA"/>
</dbReference>
<gene>
    <name evidence="1" type="ORF">S01H1_18170</name>
</gene>
<protein>
    <submittedName>
        <fullName evidence="1">Uncharacterized protein</fullName>
    </submittedName>
</protein>